<proteinExistence type="predicted"/>
<comment type="caution">
    <text evidence="2">The sequence shown here is derived from an EMBL/GenBank/DDBJ whole genome shotgun (WGS) entry which is preliminary data.</text>
</comment>
<protein>
    <submittedName>
        <fullName evidence="2">Uncharacterized protein</fullName>
    </submittedName>
</protein>
<name>A0AAD6XWN3_9AGAR</name>
<reference evidence="2" key="1">
    <citation type="submission" date="2023-03" db="EMBL/GenBank/DDBJ databases">
        <title>Massive genome expansion in bonnet fungi (Mycena s.s.) driven by repeated elements and novel gene families across ecological guilds.</title>
        <authorList>
            <consortium name="Lawrence Berkeley National Laboratory"/>
            <person name="Harder C.B."/>
            <person name="Miyauchi S."/>
            <person name="Viragh M."/>
            <person name="Kuo A."/>
            <person name="Thoen E."/>
            <person name="Andreopoulos B."/>
            <person name="Lu D."/>
            <person name="Skrede I."/>
            <person name="Drula E."/>
            <person name="Henrissat B."/>
            <person name="Morin E."/>
            <person name="Kohler A."/>
            <person name="Barry K."/>
            <person name="LaButti K."/>
            <person name="Morin E."/>
            <person name="Salamov A."/>
            <person name="Lipzen A."/>
            <person name="Mereny Z."/>
            <person name="Hegedus B."/>
            <person name="Baldrian P."/>
            <person name="Stursova M."/>
            <person name="Weitz H."/>
            <person name="Taylor A."/>
            <person name="Grigoriev I.V."/>
            <person name="Nagy L.G."/>
            <person name="Martin F."/>
            <person name="Kauserud H."/>
        </authorList>
    </citation>
    <scope>NUCLEOTIDE SEQUENCE</scope>
    <source>
        <strain evidence="2">CBHHK173m</strain>
    </source>
</reference>
<dbReference type="EMBL" id="JARJCN010000016">
    <property type="protein sequence ID" value="KAJ7093300.1"/>
    <property type="molecule type" value="Genomic_DNA"/>
</dbReference>
<keyword evidence="3" id="KW-1185">Reference proteome</keyword>
<gene>
    <name evidence="2" type="ORF">B0H15DRAFT_155817</name>
</gene>
<dbReference type="AlphaFoldDB" id="A0AAD6XWN3"/>
<organism evidence="2 3">
    <name type="scientific">Mycena belliarum</name>
    <dbReference type="NCBI Taxonomy" id="1033014"/>
    <lineage>
        <taxon>Eukaryota</taxon>
        <taxon>Fungi</taxon>
        <taxon>Dikarya</taxon>
        <taxon>Basidiomycota</taxon>
        <taxon>Agaricomycotina</taxon>
        <taxon>Agaricomycetes</taxon>
        <taxon>Agaricomycetidae</taxon>
        <taxon>Agaricales</taxon>
        <taxon>Marasmiineae</taxon>
        <taxon>Mycenaceae</taxon>
        <taxon>Mycena</taxon>
    </lineage>
</organism>
<sequence>MSSPRRYRIRRPCLWRSSPPAPAHAERGLAAAYALDAVHRGLASTRELEVLYYAAIPSTRTLLIAAAGTEPTRTRGRCPFPLPYLPLPVNSSLCAFSTHRAAVHAHGSRARRSLLVGGARGLTVYGRRSACGVWWGLTRDDSDGTVQRFEVRCGERRDGGDAGSGDRGGRAPWSGVVVGRRRPGRPRATKVLGWLTSDGRVRAYVYGCGCEHLRAGDAGLGAEEVRAARRRGAERRAPATMRSVARRGAPRPSVGRVLLRVPEDTRTQSHECIHCMGDARAGFALSQPRLSMTPGCATILVLSCVRRVRRFRRAPSGVRLSRWGSAATTGCDEYRSVSWPRMGCCAS</sequence>
<evidence type="ECO:0000313" key="3">
    <source>
        <dbReference type="Proteomes" id="UP001222325"/>
    </source>
</evidence>
<accession>A0AAD6XWN3</accession>
<dbReference type="Proteomes" id="UP001222325">
    <property type="component" value="Unassembled WGS sequence"/>
</dbReference>
<evidence type="ECO:0000256" key="1">
    <source>
        <dbReference type="SAM" id="MobiDB-lite"/>
    </source>
</evidence>
<evidence type="ECO:0000313" key="2">
    <source>
        <dbReference type="EMBL" id="KAJ7093300.1"/>
    </source>
</evidence>
<feature type="region of interest" description="Disordered" evidence="1">
    <location>
        <begin position="155"/>
        <end position="181"/>
    </location>
</feature>